<accession>A0AA38Z868</accession>
<dbReference type="Proteomes" id="UP001168098">
    <property type="component" value="Unassembled WGS sequence"/>
</dbReference>
<reference evidence="2 3" key="1">
    <citation type="journal article" date="2023" name="BMC Biotechnol.">
        <title>Vitis rotundifolia cv Carlos genome sequencing.</title>
        <authorList>
            <person name="Huff M."/>
            <person name="Hulse-Kemp A."/>
            <person name="Scheffler B."/>
            <person name="Youngblood R."/>
            <person name="Simpson S."/>
            <person name="Babiker E."/>
            <person name="Staton M."/>
        </authorList>
    </citation>
    <scope>NUCLEOTIDE SEQUENCE [LARGE SCALE GENOMIC DNA]</scope>
    <source>
        <tissue evidence="2">Leaf</tissue>
    </source>
</reference>
<evidence type="ECO:0000313" key="2">
    <source>
        <dbReference type="EMBL" id="KAJ9684032.1"/>
    </source>
</evidence>
<feature type="region of interest" description="Disordered" evidence="1">
    <location>
        <begin position="211"/>
        <end position="230"/>
    </location>
</feature>
<gene>
    <name evidence="2" type="ORF">PVL29_016498</name>
</gene>
<dbReference type="EMBL" id="JARBHA010000013">
    <property type="protein sequence ID" value="KAJ9684032.1"/>
    <property type="molecule type" value="Genomic_DNA"/>
</dbReference>
<keyword evidence="3" id="KW-1185">Reference proteome</keyword>
<feature type="compositionally biased region" description="Basic and acidic residues" evidence="1">
    <location>
        <begin position="16"/>
        <end position="54"/>
    </location>
</feature>
<name>A0AA38Z868_VITRO</name>
<dbReference type="AlphaFoldDB" id="A0AA38Z868"/>
<evidence type="ECO:0000313" key="3">
    <source>
        <dbReference type="Proteomes" id="UP001168098"/>
    </source>
</evidence>
<sequence length="608" mass="67491">MSSENMEGPLSVNPRSDSKVMREKRSGEELGERSEMARKRVKMRDLDSVLRSEDIDTNYTKSSKTKGANGQEMSQVTEVPVTMASDAAHEATKIRDMLPPQRQLDLNAKVCSARKLACDVTPACVEGNNKLPPLTKHDIEHDPNFVASRGIGLDLNSEDVCSSVNQDPFYSYKKRDHVKSPDGVSECASSTGPLEEKDPMKVWKEMKQNGFLSSTHGGIPVPKQRARKNKQDVIKKKIELAKREQVDRFTKIAAPSGLLNELNPGIINHVRNSKQVHSIIEALVRSEKLENGHAGSKQASHSKSGTREISDEKKDPENVNVLGKTPLYPSHEDGPTKIIPVNPSNNMPANLQIRGNPMLVNKSMSLSSEDKGGDGDSRMIERRLVARTSCASSSTTTNEDEILALKLSSSQTKASENISSLSNDEPMNLNSVTSLSVKAATVASQWLELLHQDIKGRLAALRRSKKRVRAVIHTELPFLVSKEFPSNQENNSSVTKDSAAECSNIAVAEMHQARWSALFDQMDKSLFEEETQLESWLNQVKEMQMHCERGLQHFQWNLPQWQHPGTIGNDPRPQTVDDSERELAIRAAAASIYSTCNFLLSMENVSCF</sequence>
<comment type="caution">
    <text evidence="2">The sequence shown here is derived from an EMBL/GenBank/DDBJ whole genome shotgun (WGS) entry which is preliminary data.</text>
</comment>
<evidence type="ECO:0000256" key="1">
    <source>
        <dbReference type="SAM" id="MobiDB-lite"/>
    </source>
</evidence>
<organism evidence="2 3">
    <name type="scientific">Vitis rotundifolia</name>
    <name type="common">Muscadine grape</name>
    <dbReference type="NCBI Taxonomy" id="103349"/>
    <lineage>
        <taxon>Eukaryota</taxon>
        <taxon>Viridiplantae</taxon>
        <taxon>Streptophyta</taxon>
        <taxon>Embryophyta</taxon>
        <taxon>Tracheophyta</taxon>
        <taxon>Spermatophyta</taxon>
        <taxon>Magnoliopsida</taxon>
        <taxon>eudicotyledons</taxon>
        <taxon>Gunneridae</taxon>
        <taxon>Pentapetalae</taxon>
        <taxon>rosids</taxon>
        <taxon>Vitales</taxon>
        <taxon>Vitaceae</taxon>
        <taxon>Viteae</taxon>
        <taxon>Vitis</taxon>
    </lineage>
</organism>
<proteinExistence type="predicted"/>
<feature type="region of interest" description="Disordered" evidence="1">
    <location>
        <begin position="290"/>
        <end position="348"/>
    </location>
</feature>
<dbReference type="PANTHER" id="PTHR33924">
    <property type="entry name" value="CATION-TRANSPORTING ATPASE"/>
    <property type="match status" value="1"/>
</dbReference>
<feature type="region of interest" description="Disordered" evidence="1">
    <location>
        <begin position="1"/>
        <end position="74"/>
    </location>
</feature>
<feature type="compositionally biased region" description="Polar residues" evidence="1">
    <location>
        <begin position="57"/>
        <end position="74"/>
    </location>
</feature>
<protein>
    <submittedName>
        <fullName evidence="2">Uncharacterized protein</fullName>
    </submittedName>
</protein>
<feature type="compositionally biased region" description="Basic and acidic residues" evidence="1">
    <location>
        <begin position="305"/>
        <end position="317"/>
    </location>
</feature>
<dbReference type="PANTHER" id="PTHR33924:SF5">
    <property type="entry name" value="CATION-TRANSPORTING ATPASE"/>
    <property type="match status" value="1"/>
</dbReference>